<organism evidence="2 3">
    <name type="scientific">Enterococcus canintestini</name>
    <dbReference type="NCBI Taxonomy" id="317010"/>
    <lineage>
        <taxon>Bacteria</taxon>
        <taxon>Bacillati</taxon>
        <taxon>Bacillota</taxon>
        <taxon>Bacilli</taxon>
        <taxon>Lactobacillales</taxon>
        <taxon>Enterococcaceae</taxon>
        <taxon>Enterococcus</taxon>
    </lineage>
</organism>
<dbReference type="PROSITE" id="PS51186">
    <property type="entry name" value="GNAT"/>
    <property type="match status" value="1"/>
</dbReference>
<proteinExistence type="predicted"/>
<accession>A0A267HP59</accession>
<keyword evidence="2" id="KW-0808">Transferase</keyword>
<evidence type="ECO:0000313" key="3">
    <source>
        <dbReference type="Proteomes" id="UP000216797"/>
    </source>
</evidence>
<comment type="caution">
    <text evidence="2">The sequence shown here is derived from an EMBL/GenBank/DDBJ whole genome shotgun (WGS) entry which is preliminary data.</text>
</comment>
<evidence type="ECO:0000313" key="2">
    <source>
        <dbReference type="EMBL" id="PAB00106.1"/>
    </source>
</evidence>
<dbReference type="InterPro" id="IPR016181">
    <property type="entry name" value="Acyl_CoA_acyltransferase"/>
</dbReference>
<dbReference type="PANTHER" id="PTHR43415:SF3">
    <property type="entry name" value="GNAT-FAMILY ACETYLTRANSFERASE"/>
    <property type="match status" value="1"/>
</dbReference>
<sequence length="173" mass="19424">MTDVAVTIRPSQPTDAPQLLQVMKKIGSETDFLIMDEHGLSLTEEQLAMQLGAFLESKNNLSLVALAGEKIIGMASVLAEDNPRVAHIGEVGISILKEYWGMGLGAAMMEEIIWWAENSGVIRRLELTVQIRNERALHLYQKFGFIKEGKMQRSFLTRQNEFIDAYLMALLID</sequence>
<keyword evidence="3" id="KW-1185">Reference proteome</keyword>
<dbReference type="Gene3D" id="3.40.630.30">
    <property type="match status" value="1"/>
</dbReference>
<gene>
    <name evidence="2" type="ORF">AKL21_11160</name>
</gene>
<dbReference type="RefSeq" id="WP_095007069.1">
    <property type="nucleotide sequence ID" value="NZ_LHUG01000012.1"/>
</dbReference>
<dbReference type="Proteomes" id="UP000216797">
    <property type="component" value="Unassembled WGS sequence"/>
</dbReference>
<protein>
    <submittedName>
        <fullName evidence="2">GNAT family acetyltransferase</fullName>
    </submittedName>
</protein>
<dbReference type="Pfam" id="PF00583">
    <property type="entry name" value="Acetyltransf_1"/>
    <property type="match status" value="1"/>
</dbReference>
<dbReference type="AlphaFoldDB" id="A0A267HP59"/>
<feature type="domain" description="N-acetyltransferase" evidence="1">
    <location>
        <begin position="6"/>
        <end position="173"/>
    </location>
</feature>
<reference evidence="2 3" key="1">
    <citation type="submission" date="2015-08" db="EMBL/GenBank/DDBJ databases">
        <title>Enterococcus genome sequence.</title>
        <authorList>
            <person name="Acedo J.Z."/>
            <person name="Vederas J.C."/>
        </authorList>
    </citation>
    <scope>NUCLEOTIDE SEQUENCE [LARGE SCALE GENOMIC DNA]</scope>
    <source>
        <strain evidence="2 3">49</strain>
    </source>
</reference>
<dbReference type="EMBL" id="LHUG01000012">
    <property type="protein sequence ID" value="PAB00106.1"/>
    <property type="molecule type" value="Genomic_DNA"/>
</dbReference>
<dbReference type="GO" id="GO:0016747">
    <property type="term" value="F:acyltransferase activity, transferring groups other than amino-acyl groups"/>
    <property type="evidence" value="ECO:0007669"/>
    <property type="project" value="InterPro"/>
</dbReference>
<dbReference type="SUPFAM" id="SSF55729">
    <property type="entry name" value="Acyl-CoA N-acyltransferases (Nat)"/>
    <property type="match status" value="1"/>
</dbReference>
<name>A0A267HP59_9ENTE</name>
<dbReference type="PANTHER" id="PTHR43415">
    <property type="entry name" value="SPERMIDINE N(1)-ACETYLTRANSFERASE"/>
    <property type="match status" value="1"/>
</dbReference>
<evidence type="ECO:0000259" key="1">
    <source>
        <dbReference type="PROSITE" id="PS51186"/>
    </source>
</evidence>
<dbReference type="CDD" id="cd04301">
    <property type="entry name" value="NAT_SF"/>
    <property type="match status" value="1"/>
</dbReference>
<dbReference type="InterPro" id="IPR000182">
    <property type="entry name" value="GNAT_dom"/>
</dbReference>